<name>A0A087TTB6_STEMI</name>
<evidence type="ECO:0000313" key="2">
    <source>
        <dbReference type="Proteomes" id="UP000054359"/>
    </source>
</evidence>
<keyword evidence="2" id="KW-1185">Reference proteome</keyword>
<gene>
    <name evidence="1" type="ORF">X975_10582</name>
</gene>
<feature type="non-terminal residue" evidence="1">
    <location>
        <position position="60"/>
    </location>
</feature>
<organism evidence="1 2">
    <name type="scientific">Stegodyphus mimosarum</name>
    <name type="common">African social velvet spider</name>
    <dbReference type="NCBI Taxonomy" id="407821"/>
    <lineage>
        <taxon>Eukaryota</taxon>
        <taxon>Metazoa</taxon>
        <taxon>Ecdysozoa</taxon>
        <taxon>Arthropoda</taxon>
        <taxon>Chelicerata</taxon>
        <taxon>Arachnida</taxon>
        <taxon>Araneae</taxon>
        <taxon>Araneomorphae</taxon>
        <taxon>Entelegynae</taxon>
        <taxon>Eresoidea</taxon>
        <taxon>Eresidae</taxon>
        <taxon>Stegodyphus</taxon>
    </lineage>
</organism>
<proteinExistence type="predicted"/>
<dbReference type="EMBL" id="KK116637">
    <property type="protein sequence ID" value="KFM68355.1"/>
    <property type="molecule type" value="Genomic_DNA"/>
</dbReference>
<dbReference type="AlphaFoldDB" id="A0A087TTB6"/>
<dbReference type="OrthoDB" id="6470323at2759"/>
<dbReference type="Proteomes" id="UP000054359">
    <property type="component" value="Unassembled WGS sequence"/>
</dbReference>
<evidence type="ECO:0000313" key="1">
    <source>
        <dbReference type="EMBL" id="KFM68355.1"/>
    </source>
</evidence>
<protein>
    <submittedName>
        <fullName evidence="1">Uncharacterized protein</fullName>
    </submittedName>
</protein>
<reference evidence="1 2" key="1">
    <citation type="submission" date="2013-11" db="EMBL/GenBank/DDBJ databases">
        <title>Genome sequencing of Stegodyphus mimosarum.</title>
        <authorList>
            <person name="Bechsgaard J."/>
        </authorList>
    </citation>
    <scope>NUCLEOTIDE SEQUENCE [LARGE SCALE GENOMIC DNA]</scope>
</reference>
<sequence length="60" mass="6862">MPFITRAIEEQLRQLVSAFAAFKDEINAVQEEMEVCEVSVKEEMRAIEAGQEIKKETTCI</sequence>
<accession>A0A087TTB6</accession>